<dbReference type="InterPro" id="IPR022061">
    <property type="entry name" value="DUF3617"/>
</dbReference>
<evidence type="ECO:0008006" key="4">
    <source>
        <dbReference type="Google" id="ProtNLM"/>
    </source>
</evidence>
<evidence type="ECO:0000256" key="1">
    <source>
        <dbReference type="SAM" id="SignalP"/>
    </source>
</evidence>
<organism evidence="2 3">
    <name type="scientific">Arenimonas caeni</name>
    <dbReference type="NCBI Taxonomy" id="2058085"/>
    <lineage>
        <taxon>Bacteria</taxon>
        <taxon>Pseudomonadati</taxon>
        <taxon>Pseudomonadota</taxon>
        <taxon>Gammaproteobacteria</taxon>
        <taxon>Lysobacterales</taxon>
        <taxon>Lysobacteraceae</taxon>
        <taxon>Arenimonas</taxon>
    </lineage>
</organism>
<dbReference type="Pfam" id="PF12276">
    <property type="entry name" value="DUF3617"/>
    <property type="match status" value="1"/>
</dbReference>
<evidence type="ECO:0000313" key="3">
    <source>
        <dbReference type="Proteomes" id="UP000241736"/>
    </source>
</evidence>
<sequence length="149" mass="16078">MKIRLAPCLALALSLTAPGLAAAQAQEGSQYRVTTRMEMVGMPFQLPPQTVEVCGPKDHASEKMVPHDDNCRITDFKVEGNKSSYTLVCTGEAEMTAKGEFEQLGPEAYRGKMNMVGTQGGRSVEMNMSFEGQRIGDCQYTPPAAPSGD</sequence>
<keyword evidence="1" id="KW-0732">Signal</keyword>
<dbReference type="AlphaFoldDB" id="A0A2P6M5W6"/>
<dbReference type="EMBL" id="PVLF01000025">
    <property type="protein sequence ID" value="PRH81390.1"/>
    <property type="molecule type" value="Genomic_DNA"/>
</dbReference>
<evidence type="ECO:0000313" key="2">
    <source>
        <dbReference type="EMBL" id="PRH81390.1"/>
    </source>
</evidence>
<protein>
    <recommendedName>
        <fullName evidence="4">DUF3617 domain-containing protein</fullName>
    </recommendedName>
</protein>
<feature type="signal peptide" evidence="1">
    <location>
        <begin position="1"/>
        <end position="23"/>
    </location>
</feature>
<proteinExistence type="predicted"/>
<dbReference type="RefSeq" id="WP_106991423.1">
    <property type="nucleotide sequence ID" value="NZ_KZ679101.1"/>
</dbReference>
<dbReference type="OrthoDB" id="7056323at2"/>
<comment type="caution">
    <text evidence="2">The sequence shown here is derived from an EMBL/GenBank/DDBJ whole genome shotgun (WGS) entry which is preliminary data.</text>
</comment>
<gene>
    <name evidence="2" type="ORF">C6N40_12805</name>
</gene>
<reference evidence="2 3" key="1">
    <citation type="submission" date="2018-03" db="EMBL/GenBank/DDBJ databases">
        <title>Arenimonas caeni sp. nov., isolated from activated sludge.</title>
        <authorList>
            <person name="Liu H."/>
        </authorList>
    </citation>
    <scope>NUCLEOTIDE SEQUENCE [LARGE SCALE GENOMIC DNA]</scope>
    <source>
        <strain evidence="3">z29</strain>
    </source>
</reference>
<dbReference type="Proteomes" id="UP000241736">
    <property type="component" value="Unassembled WGS sequence"/>
</dbReference>
<keyword evidence="3" id="KW-1185">Reference proteome</keyword>
<name>A0A2P6M5W6_9GAMM</name>
<accession>A0A2P6M5W6</accession>
<feature type="chain" id="PRO_5015129200" description="DUF3617 domain-containing protein" evidence="1">
    <location>
        <begin position="24"/>
        <end position="149"/>
    </location>
</feature>